<dbReference type="RefSeq" id="WP_381168346.1">
    <property type="nucleotide sequence ID" value="NZ_JBHSFK010000002.1"/>
</dbReference>
<accession>A0ABV9AJC2</accession>
<comment type="caution">
    <text evidence="1">The sequence shown here is derived from an EMBL/GenBank/DDBJ whole genome shotgun (WGS) entry which is preliminary data.</text>
</comment>
<dbReference type="Proteomes" id="UP001595839">
    <property type="component" value="Unassembled WGS sequence"/>
</dbReference>
<sequence length="123" mass="13958">MRPYFELTALPPEAFLKPESFVTEYDGRDPNRAEEQYREGLRRSAEYGRITIPANSTWAAEEGAYDPVTRVRSWGAYSYEGIGYHAHTSSLLRGFLDGPAPIDVERRMPNGTVRTTRIKESGK</sequence>
<gene>
    <name evidence="1" type="ORF">ACFPIH_04400</name>
</gene>
<dbReference type="EMBL" id="JBHSFK010000002">
    <property type="protein sequence ID" value="MFC4498770.1"/>
    <property type="molecule type" value="Genomic_DNA"/>
</dbReference>
<evidence type="ECO:0000313" key="1">
    <source>
        <dbReference type="EMBL" id="MFC4498770.1"/>
    </source>
</evidence>
<name>A0ABV9AJC2_9ACTN</name>
<proteinExistence type="predicted"/>
<keyword evidence="2" id="KW-1185">Reference proteome</keyword>
<evidence type="ECO:0000313" key="2">
    <source>
        <dbReference type="Proteomes" id="UP001595839"/>
    </source>
</evidence>
<protein>
    <submittedName>
        <fullName evidence="1">Uncharacterized protein</fullName>
    </submittedName>
</protein>
<organism evidence="1 2">
    <name type="scientific">Streptomyces vulcanius</name>
    <dbReference type="NCBI Taxonomy" id="1441876"/>
    <lineage>
        <taxon>Bacteria</taxon>
        <taxon>Bacillati</taxon>
        <taxon>Actinomycetota</taxon>
        <taxon>Actinomycetes</taxon>
        <taxon>Kitasatosporales</taxon>
        <taxon>Streptomycetaceae</taxon>
        <taxon>Streptomyces</taxon>
    </lineage>
</organism>
<reference evidence="2" key="1">
    <citation type="journal article" date="2019" name="Int. J. Syst. Evol. Microbiol.">
        <title>The Global Catalogue of Microorganisms (GCM) 10K type strain sequencing project: providing services to taxonomists for standard genome sequencing and annotation.</title>
        <authorList>
            <consortium name="The Broad Institute Genomics Platform"/>
            <consortium name="The Broad Institute Genome Sequencing Center for Infectious Disease"/>
            <person name="Wu L."/>
            <person name="Ma J."/>
        </authorList>
    </citation>
    <scope>NUCLEOTIDE SEQUENCE [LARGE SCALE GENOMIC DNA]</scope>
    <source>
        <strain evidence="2">CGMCC 4.7177</strain>
    </source>
</reference>